<sequence>MKQGEIWKVYFDPVKGREQSGNRPAIIISGPAMNENLDVIIVCPLSSSIHNFQGNPIINPSMENGLSEISEIMVFHVRALSKDRFKKKLGTASKEELKNTIKTLNDILKY</sequence>
<dbReference type="EMBL" id="JAGEVG010000002">
    <property type="protein sequence ID" value="MBO3097254.1"/>
    <property type="molecule type" value="Genomic_DNA"/>
</dbReference>
<dbReference type="PANTHER" id="PTHR33988">
    <property type="entry name" value="ENDORIBONUCLEASE MAZF-RELATED"/>
    <property type="match status" value="1"/>
</dbReference>
<dbReference type="InterPro" id="IPR003477">
    <property type="entry name" value="PemK-like"/>
</dbReference>
<evidence type="ECO:0000256" key="1">
    <source>
        <dbReference type="PIRNR" id="PIRNR033490"/>
    </source>
</evidence>
<reference evidence="2 3" key="1">
    <citation type="submission" date="2021-03" db="EMBL/GenBank/DDBJ databases">
        <title>Gelidibacter sp. nov., isolated from costal sediment.</title>
        <authorList>
            <person name="Lun K.-Y."/>
        </authorList>
    </citation>
    <scope>NUCLEOTIDE SEQUENCE [LARGE SCALE GENOMIC DNA]</scope>
    <source>
        <strain evidence="2 3">DF109</strain>
    </source>
</reference>
<proteinExistence type="inferred from homology"/>
<keyword evidence="1" id="KW-0540">Nuclease</keyword>
<dbReference type="Pfam" id="PF02452">
    <property type="entry name" value="PemK_toxin"/>
    <property type="match status" value="1"/>
</dbReference>
<keyword evidence="3" id="KW-1185">Reference proteome</keyword>
<comment type="caution">
    <text evidence="2">The sequence shown here is derived from an EMBL/GenBank/DDBJ whole genome shotgun (WGS) entry which is preliminary data.</text>
</comment>
<dbReference type="SUPFAM" id="SSF50118">
    <property type="entry name" value="Cell growth inhibitor/plasmid maintenance toxic component"/>
    <property type="match status" value="1"/>
</dbReference>
<organism evidence="2 3">
    <name type="scientific">Gelidibacter pelagius</name>
    <dbReference type="NCBI Taxonomy" id="2819985"/>
    <lineage>
        <taxon>Bacteria</taxon>
        <taxon>Pseudomonadati</taxon>
        <taxon>Bacteroidota</taxon>
        <taxon>Flavobacteriia</taxon>
        <taxon>Flavobacteriales</taxon>
        <taxon>Flavobacteriaceae</taxon>
        <taxon>Gelidibacter</taxon>
    </lineage>
</organism>
<dbReference type="Proteomes" id="UP000681315">
    <property type="component" value="Unassembled WGS sequence"/>
</dbReference>
<dbReference type="RefSeq" id="WP_208232333.1">
    <property type="nucleotide sequence ID" value="NZ_JAGEVG010000002.1"/>
</dbReference>
<accession>A0ABS3SNH0</accession>
<dbReference type="EC" id="3.1.-.-" evidence="1"/>
<comment type="function">
    <text evidence="1">Toxic component of a type II toxin-antitoxin (TA) system.</text>
</comment>
<evidence type="ECO:0000313" key="2">
    <source>
        <dbReference type="EMBL" id="MBO3097254.1"/>
    </source>
</evidence>
<dbReference type="Gene3D" id="2.30.30.110">
    <property type="match status" value="1"/>
</dbReference>
<name>A0ABS3SNH0_9FLAO</name>
<keyword evidence="1" id="KW-0255">Endonuclease</keyword>
<evidence type="ECO:0000313" key="3">
    <source>
        <dbReference type="Proteomes" id="UP000681315"/>
    </source>
</evidence>
<comment type="similarity">
    <text evidence="1">Belongs to the PemK/MazF family.</text>
</comment>
<dbReference type="InterPro" id="IPR011067">
    <property type="entry name" value="Plasmid_toxin/cell-grow_inhib"/>
</dbReference>
<gene>
    <name evidence="2" type="ORF">J4051_03165</name>
</gene>
<protein>
    <recommendedName>
        <fullName evidence="1">mRNA interferase</fullName>
        <ecNumber evidence="1">3.1.-.-</ecNumber>
    </recommendedName>
</protein>
<keyword evidence="1" id="KW-0378">Hydrolase</keyword>
<dbReference type="PIRSF" id="PIRSF033490">
    <property type="entry name" value="MazF"/>
    <property type="match status" value="1"/>
</dbReference>